<evidence type="ECO:0000256" key="3">
    <source>
        <dbReference type="ARBA" id="ARBA00022679"/>
    </source>
</evidence>
<comment type="catalytic activity">
    <reaction evidence="6 8">
        <text>a fatty acyl-[ACP] + S-adenosyl-L-methionine = an N-acyl-L-homoserine lactone + S-methyl-5'-thioadenosine + holo-[ACP] + H(+)</text>
        <dbReference type="Rhea" id="RHEA:10096"/>
        <dbReference type="Rhea" id="RHEA-COMP:9685"/>
        <dbReference type="Rhea" id="RHEA-COMP:14125"/>
        <dbReference type="ChEBI" id="CHEBI:15378"/>
        <dbReference type="ChEBI" id="CHEBI:17509"/>
        <dbReference type="ChEBI" id="CHEBI:55474"/>
        <dbReference type="ChEBI" id="CHEBI:59789"/>
        <dbReference type="ChEBI" id="CHEBI:64479"/>
        <dbReference type="ChEBI" id="CHEBI:138651"/>
        <dbReference type="EC" id="2.3.1.184"/>
    </reaction>
</comment>
<dbReference type="Pfam" id="PF00765">
    <property type="entry name" value="Autoind_synth"/>
    <property type="match status" value="1"/>
</dbReference>
<evidence type="ECO:0000256" key="1">
    <source>
        <dbReference type="ARBA" id="ARBA00012340"/>
    </source>
</evidence>
<dbReference type="EC" id="2.3.1.184" evidence="1 8"/>
<proteinExistence type="inferred from homology"/>
<reference evidence="9 10" key="1">
    <citation type="submission" date="2015-05" db="EMBL/GenBank/DDBJ databases">
        <authorList>
            <person name="Tang B."/>
            <person name="Yu Y."/>
        </authorList>
    </citation>
    <scope>NUCLEOTIDE SEQUENCE [LARGE SCALE GENOMIC DNA]</scope>
    <source>
        <strain evidence="9 10">DSM 7029</strain>
    </source>
</reference>
<gene>
    <name evidence="9" type="ORF">AAW51_0198</name>
</gene>
<dbReference type="OrthoDB" id="6023281at2"/>
<dbReference type="PATRIC" id="fig|413882.6.peg.205"/>
<dbReference type="SUPFAM" id="SSF55729">
    <property type="entry name" value="Acyl-CoA N-acyltransferases (Nat)"/>
    <property type="match status" value="1"/>
</dbReference>
<keyword evidence="10" id="KW-1185">Reference proteome</keyword>
<evidence type="ECO:0000256" key="7">
    <source>
        <dbReference type="PROSITE-ProRule" id="PRU00533"/>
    </source>
</evidence>
<keyword evidence="5 7" id="KW-0071">Autoinducer synthesis</keyword>
<comment type="similarity">
    <text evidence="7 8">Belongs to the autoinducer synthase family.</text>
</comment>
<dbReference type="KEGG" id="pbh:AAW51_0198"/>
<dbReference type="Gene3D" id="3.40.630.30">
    <property type="match status" value="1"/>
</dbReference>
<evidence type="ECO:0000313" key="9">
    <source>
        <dbReference type="EMBL" id="AKJ26889.1"/>
    </source>
</evidence>
<sequence>MQEISFEHRIAKRSQLPAADVDAMLRLRARVFHQRLGWDVDVRNGREEDWYDAVDPYYLLMKGGDRQLYGCMRLLPTLGPNMLRDVFPTLLGGRPAPADPFTWEISRFATEFPAPSADAACKQRQQTLRYEAIRAAMRRLIDFADAHGIERYVMVTTPVVQRMLDQLQVPATCYAAPVRFGVDEAVALSVQVGEATRRVLGWSPYHNVPALGSACAAATDVVPCL</sequence>
<keyword evidence="4 8" id="KW-0949">S-adenosyl-L-methionine</keyword>
<evidence type="ECO:0000256" key="5">
    <source>
        <dbReference type="ARBA" id="ARBA00022929"/>
    </source>
</evidence>
<dbReference type="AlphaFoldDB" id="A0A0G3BC05"/>
<dbReference type="PROSITE" id="PS51187">
    <property type="entry name" value="AUTOINDUCER_SYNTH_2"/>
    <property type="match status" value="1"/>
</dbReference>
<dbReference type="EMBL" id="CP011371">
    <property type="protein sequence ID" value="AKJ26889.1"/>
    <property type="molecule type" value="Genomic_DNA"/>
</dbReference>
<dbReference type="GO" id="GO:0009372">
    <property type="term" value="P:quorum sensing"/>
    <property type="evidence" value="ECO:0007669"/>
    <property type="project" value="UniProtKB-UniRule"/>
</dbReference>
<dbReference type="PANTHER" id="PTHR39322">
    <property type="entry name" value="ACYL-HOMOSERINE-LACTONE SYNTHASE"/>
    <property type="match status" value="1"/>
</dbReference>
<dbReference type="InterPro" id="IPR018311">
    <property type="entry name" value="Autoind_synth_CS"/>
</dbReference>
<evidence type="ECO:0000256" key="2">
    <source>
        <dbReference type="ARBA" id="ARBA00022654"/>
    </source>
</evidence>
<evidence type="ECO:0000256" key="4">
    <source>
        <dbReference type="ARBA" id="ARBA00022691"/>
    </source>
</evidence>
<keyword evidence="2 7" id="KW-0673">Quorum sensing</keyword>
<dbReference type="PANTHER" id="PTHR39322:SF1">
    <property type="entry name" value="ISOVALERYL-HOMOSERINE LACTONE SYNTHASE"/>
    <property type="match status" value="1"/>
</dbReference>
<evidence type="ECO:0000256" key="6">
    <source>
        <dbReference type="ARBA" id="ARBA00048576"/>
    </source>
</evidence>
<dbReference type="PRINTS" id="PR01549">
    <property type="entry name" value="AUTOINDCRSYN"/>
</dbReference>
<dbReference type="STRING" id="413882.AAW51_0198"/>
<organism evidence="9 10">
    <name type="scientific">Caldimonas brevitalea</name>
    <dbReference type="NCBI Taxonomy" id="413882"/>
    <lineage>
        <taxon>Bacteria</taxon>
        <taxon>Pseudomonadati</taxon>
        <taxon>Pseudomonadota</taxon>
        <taxon>Betaproteobacteria</taxon>
        <taxon>Burkholderiales</taxon>
        <taxon>Sphaerotilaceae</taxon>
        <taxon>Caldimonas</taxon>
    </lineage>
</organism>
<name>A0A0G3BC05_9BURK</name>
<evidence type="ECO:0000313" key="10">
    <source>
        <dbReference type="Proteomes" id="UP000035352"/>
    </source>
</evidence>
<accession>A0A0G3BC05</accession>
<dbReference type="PROSITE" id="PS00949">
    <property type="entry name" value="AUTOINDUCER_SYNTH_1"/>
    <property type="match status" value="1"/>
</dbReference>
<dbReference type="GO" id="GO:0061579">
    <property type="term" value="F:N-acyl homoserine lactone synthase activity"/>
    <property type="evidence" value="ECO:0007669"/>
    <property type="project" value="UniProtKB-UniRule"/>
</dbReference>
<dbReference type="Proteomes" id="UP000035352">
    <property type="component" value="Chromosome"/>
</dbReference>
<dbReference type="InterPro" id="IPR001690">
    <property type="entry name" value="Autoind_synthase"/>
</dbReference>
<keyword evidence="3 8" id="KW-0808">Transferase</keyword>
<dbReference type="RefSeq" id="WP_047193133.1">
    <property type="nucleotide sequence ID" value="NZ_CP011371.1"/>
</dbReference>
<dbReference type="GO" id="GO:0007165">
    <property type="term" value="P:signal transduction"/>
    <property type="evidence" value="ECO:0007669"/>
    <property type="project" value="TreeGrafter"/>
</dbReference>
<evidence type="ECO:0000256" key="8">
    <source>
        <dbReference type="RuleBase" id="RU361135"/>
    </source>
</evidence>
<protein>
    <recommendedName>
        <fullName evidence="1 8">Acyl-homoserine-lactone synthase</fullName>
        <ecNumber evidence="1 8">2.3.1.184</ecNumber>
    </recommendedName>
    <alternativeName>
        <fullName evidence="8">Autoinducer synthesis protein</fullName>
    </alternativeName>
</protein>
<dbReference type="InterPro" id="IPR016181">
    <property type="entry name" value="Acyl_CoA_acyltransferase"/>
</dbReference>